<evidence type="ECO:0000256" key="1">
    <source>
        <dbReference type="ARBA" id="ARBA00022737"/>
    </source>
</evidence>
<organism evidence="5 6">
    <name type="scientific">Candidatus Phocaeicola faecigallinarum</name>
    <dbReference type="NCBI Taxonomy" id="2838732"/>
    <lineage>
        <taxon>Bacteria</taxon>
        <taxon>Pseudomonadati</taxon>
        <taxon>Bacteroidota</taxon>
        <taxon>Bacteroidia</taxon>
        <taxon>Bacteroidales</taxon>
        <taxon>Bacteroidaceae</taxon>
        <taxon>Phocaeicola</taxon>
    </lineage>
</organism>
<dbReference type="SMART" id="SM00028">
    <property type="entry name" value="TPR"/>
    <property type="match status" value="4"/>
</dbReference>
<dbReference type="InterPro" id="IPR051012">
    <property type="entry name" value="CellSynth/LPSAsmb/PSIAsmb"/>
</dbReference>
<dbReference type="Gene3D" id="1.25.40.10">
    <property type="entry name" value="Tetratricopeptide repeat domain"/>
    <property type="match status" value="2"/>
</dbReference>
<comment type="caution">
    <text evidence="5">The sequence shown here is derived from an EMBL/GenBank/DDBJ whole genome shotgun (WGS) entry which is preliminary data.</text>
</comment>
<dbReference type="InterPro" id="IPR011990">
    <property type="entry name" value="TPR-like_helical_dom_sf"/>
</dbReference>
<dbReference type="PROSITE" id="PS50005">
    <property type="entry name" value="TPR"/>
    <property type="match status" value="2"/>
</dbReference>
<dbReference type="AlphaFoldDB" id="A0A948WW46"/>
<dbReference type="PANTHER" id="PTHR45586:SF1">
    <property type="entry name" value="LIPOPOLYSACCHARIDE ASSEMBLY PROTEIN B"/>
    <property type="match status" value="1"/>
</dbReference>
<evidence type="ECO:0000256" key="3">
    <source>
        <dbReference type="PROSITE-ProRule" id="PRU00339"/>
    </source>
</evidence>
<proteinExistence type="predicted"/>
<keyword evidence="4" id="KW-0732">Signal</keyword>
<keyword evidence="2 3" id="KW-0802">TPR repeat</keyword>
<dbReference type="Pfam" id="PF13429">
    <property type="entry name" value="TPR_15"/>
    <property type="match status" value="1"/>
</dbReference>
<gene>
    <name evidence="5" type="ORF">H9777_03145</name>
</gene>
<evidence type="ECO:0000313" key="5">
    <source>
        <dbReference type="EMBL" id="MBU3837315.1"/>
    </source>
</evidence>
<sequence>MKSGRLLFCLSCTFTLGVLAQNKDSIRIAIDNYEYEKVLELTSCTDSLDEECTEFRLQACKELNKWQTALPLLQKRLERDSTSLKSWAEIAECYRRIGDVRKSSEAYAHAVRLSPDKSFFRQKHINALIALDDLENARKACHDWIDRDSTSATAYRLLGETYENEDPLSAFAGYNAAFRRDSLDPQIISRIANMVNNNGQYSYAMLITEEYRQHDSLNIDVNRQNAKAFCMMKMYPKAIERYESLKRMGDNSYLTLFYLGMSYYGNYDFYSAYDNLKKAISIMQPSGPNTGALYYFAKSAARTSWKEEGVEAMNTAISLTMPTDSVMIRLYKGLAECCELNLDTKGEIAALLKQYEYSKENVLFYTIGCRYYYRNDYENALKYFNKYMENVPEDKRYKYDENGEIDNDRSTYYQDAEIKIKNIKEHKFFKGKPQ</sequence>
<keyword evidence="1" id="KW-0677">Repeat</keyword>
<name>A0A948WW46_9BACT</name>
<dbReference type="EMBL" id="JAHLFW010000032">
    <property type="protein sequence ID" value="MBU3837315.1"/>
    <property type="molecule type" value="Genomic_DNA"/>
</dbReference>
<feature type="repeat" description="TPR" evidence="3">
    <location>
        <begin position="84"/>
        <end position="117"/>
    </location>
</feature>
<accession>A0A948WW46</accession>
<dbReference type="InterPro" id="IPR019734">
    <property type="entry name" value="TPR_rpt"/>
</dbReference>
<evidence type="ECO:0000256" key="2">
    <source>
        <dbReference type="ARBA" id="ARBA00022803"/>
    </source>
</evidence>
<dbReference type="Proteomes" id="UP000783796">
    <property type="component" value="Unassembled WGS sequence"/>
</dbReference>
<protein>
    <submittedName>
        <fullName evidence="5">Tetratricopeptide repeat protein</fullName>
    </submittedName>
</protein>
<reference evidence="5" key="2">
    <citation type="submission" date="2021-04" db="EMBL/GenBank/DDBJ databases">
        <authorList>
            <person name="Gilroy R."/>
        </authorList>
    </citation>
    <scope>NUCLEOTIDE SEQUENCE</scope>
    <source>
        <strain evidence="5">G4-2901</strain>
    </source>
</reference>
<dbReference type="SUPFAM" id="SSF48452">
    <property type="entry name" value="TPR-like"/>
    <property type="match status" value="1"/>
</dbReference>
<reference evidence="5" key="1">
    <citation type="journal article" date="2021" name="PeerJ">
        <title>Extensive microbial diversity within the chicken gut microbiome revealed by metagenomics and culture.</title>
        <authorList>
            <person name="Gilroy R."/>
            <person name="Ravi A."/>
            <person name="Getino M."/>
            <person name="Pursley I."/>
            <person name="Horton D.L."/>
            <person name="Alikhan N.F."/>
            <person name="Baker D."/>
            <person name="Gharbi K."/>
            <person name="Hall N."/>
            <person name="Watson M."/>
            <person name="Adriaenssens E.M."/>
            <person name="Foster-Nyarko E."/>
            <person name="Jarju S."/>
            <person name="Secka A."/>
            <person name="Antonio M."/>
            <person name="Oren A."/>
            <person name="Chaudhuri R.R."/>
            <person name="La Ragione R."/>
            <person name="Hildebrand F."/>
            <person name="Pallen M.J."/>
        </authorList>
    </citation>
    <scope>NUCLEOTIDE SEQUENCE</scope>
    <source>
        <strain evidence="5">G4-2901</strain>
    </source>
</reference>
<evidence type="ECO:0000256" key="4">
    <source>
        <dbReference type="SAM" id="SignalP"/>
    </source>
</evidence>
<dbReference type="PANTHER" id="PTHR45586">
    <property type="entry name" value="TPR REPEAT-CONTAINING PROTEIN PA4667"/>
    <property type="match status" value="1"/>
</dbReference>
<feature type="signal peptide" evidence="4">
    <location>
        <begin position="1"/>
        <end position="20"/>
    </location>
</feature>
<evidence type="ECO:0000313" key="6">
    <source>
        <dbReference type="Proteomes" id="UP000783796"/>
    </source>
</evidence>
<feature type="repeat" description="TPR" evidence="3">
    <location>
        <begin position="361"/>
        <end position="394"/>
    </location>
</feature>
<feature type="chain" id="PRO_5037991949" evidence="4">
    <location>
        <begin position="21"/>
        <end position="434"/>
    </location>
</feature>